<protein>
    <submittedName>
        <fullName evidence="1">Uncharacterized protein</fullName>
    </submittedName>
</protein>
<dbReference type="GlyGen" id="G3I657">
    <property type="glycosylation" value="1 site"/>
</dbReference>
<sequence>MSSLRQWMNQTVASWSAAQRLPPCSPVTYPGRIPEGAKTPSPGGPTAVYFCQIIKYEDSPLSCPSWPVAREVSGLLLREQLLHTQPSKAASLLPDRSKAGNVG</sequence>
<name>G3I657_CRIGR</name>
<organism evidence="1 2">
    <name type="scientific">Cricetulus griseus</name>
    <name type="common">Chinese hamster</name>
    <name type="synonym">Cricetulus barabensis griseus</name>
    <dbReference type="NCBI Taxonomy" id="10029"/>
    <lineage>
        <taxon>Eukaryota</taxon>
        <taxon>Metazoa</taxon>
        <taxon>Chordata</taxon>
        <taxon>Craniata</taxon>
        <taxon>Vertebrata</taxon>
        <taxon>Euteleostomi</taxon>
        <taxon>Mammalia</taxon>
        <taxon>Eutheria</taxon>
        <taxon>Euarchontoglires</taxon>
        <taxon>Glires</taxon>
        <taxon>Rodentia</taxon>
        <taxon>Myomorpha</taxon>
        <taxon>Muroidea</taxon>
        <taxon>Cricetidae</taxon>
        <taxon>Cricetinae</taxon>
        <taxon>Cricetulus</taxon>
    </lineage>
</organism>
<reference evidence="2" key="1">
    <citation type="journal article" date="2011" name="Nat. Biotechnol.">
        <title>The genomic sequence of the Chinese hamster ovary (CHO)-K1 cell line.</title>
        <authorList>
            <person name="Xu X."/>
            <person name="Nagarajan H."/>
            <person name="Lewis N.E."/>
            <person name="Pan S."/>
            <person name="Cai Z."/>
            <person name="Liu X."/>
            <person name="Chen W."/>
            <person name="Xie M."/>
            <person name="Wang W."/>
            <person name="Hammond S."/>
            <person name="Andersen M.R."/>
            <person name="Neff N."/>
            <person name="Passarelli B."/>
            <person name="Koh W."/>
            <person name="Fan H.C."/>
            <person name="Wang J."/>
            <person name="Gui Y."/>
            <person name="Lee K.H."/>
            <person name="Betenbaugh M.J."/>
            <person name="Quake S.R."/>
            <person name="Famili I."/>
            <person name="Palsson B.O."/>
            <person name="Wang J."/>
        </authorList>
    </citation>
    <scope>NUCLEOTIDE SEQUENCE [LARGE SCALE GENOMIC DNA]</scope>
    <source>
        <strain evidence="2">CHO K1 cell line</strain>
    </source>
</reference>
<evidence type="ECO:0000313" key="1">
    <source>
        <dbReference type="EMBL" id="EGW06313.1"/>
    </source>
</evidence>
<dbReference type="AlphaFoldDB" id="G3I657"/>
<accession>G3I657</accession>
<dbReference type="InParanoid" id="G3I657"/>
<proteinExistence type="predicted"/>
<dbReference type="Proteomes" id="UP000001075">
    <property type="component" value="Unassembled WGS sequence"/>
</dbReference>
<dbReference type="EMBL" id="JH001342">
    <property type="protein sequence ID" value="EGW06313.1"/>
    <property type="molecule type" value="Genomic_DNA"/>
</dbReference>
<evidence type="ECO:0000313" key="2">
    <source>
        <dbReference type="Proteomes" id="UP000001075"/>
    </source>
</evidence>
<gene>
    <name evidence="1" type="ORF">I79_018969</name>
</gene>